<feature type="domain" description="Aldehyde dehydrogenase" evidence="7">
    <location>
        <begin position="547"/>
        <end position="764"/>
    </location>
</feature>
<keyword evidence="9" id="KW-1185">Reference proteome</keyword>
<dbReference type="PROSITE" id="PS00687">
    <property type="entry name" value="ALDEHYDE_DEHYDR_GLU"/>
    <property type="match status" value="1"/>
</dbReference>
<dbReference type="PANTHER" id="PTHR11699">
    <property type="entry name" value="ALDEHYDE DEHYDROGENASE-RELATED"/>
    <property type="match status" value="1"/>
</dbReference>
<evidence type="ECO:0000313" key="8">
    <source>
        <dbReference type="EMBL" id="OQM75346.1"/>
    </source>
</evidence>
<feature type="domain" description="Aldehyde dehydrogenase" evidence="7">
    <location>
        <begin position="42"/>
        <end position="485"/>
    </location>
</feature>
<dbReference type="FunFam" id="3.40.309.10:FF:000012">
    <property type="entry name" value="Betaine aldehyde dehydrogenase"/>
    <property type="match status" value="1"/>
</dbReference>
<dbReference type="STRING" id="1873176.BFN67_18850"/>
<keyword evidence="2 6" id="KW-0560">Oxidoreductase</keyword>
<accession>A0A1V8RQ76</accession>
<dbReference type="Gene3D" id="3.40.605.10">
    <property type="entry name" value="Aldehyde Dehydrogenase, Chain A, domain 1"/>
    <property type="match status" value="2"/>
</dbReference>
<sequence length="801" mass="85339">MPSVKEIVQTMEYGVAPEANAEVLRWLDARESFGHFIGGAFVPGADGESFAVENPATGEVLAHCAQGTEADVDAAVQAARRAFPAWSGLPGHARARYLYALARLLQKRERFFSVLETMDNGKPIRESRDIDIPLVVRHFYHHAGWAELVESEFPGKGPVGVCGQIVPWNFPLLMLAWKVAPALAAGNTVVLKPAEFTPLTALAFAGLCQEAGLPDGVVNIVTGDGETGALIVRHPDVDKIAFTGSTEVGRMIREASAGSGKKLSLELGGKSPFIVFDDADLDSAVEGVVDAIWFNQGQVCCAGSRLLVQESVAARFVEKLKARAEKLRVGDPLDKSTDIGAIVADVQLQRINALVDEGRGDGVDCWQSSAPLPNNGSYFPPTLFTGVSPASKLAQEEIFGPVLVVMTFRTPDEATMLANNSRYGLAASVWSENINVAMDLAAGLKAGVVWVNCTNMFDAAAGFGGYRESGFGREGGREGLHEYLAGKPAKPARKPLFPKPDFSAAPAARTAGSAADNTIPALDRTAKLYIGGKQVRPDAGASYAVRTADGSLVSQAGLGNRKDIRNAVEAANKATGWGGNAGHNRAQVLFYLAENLEARAAEFAARIAHLTGSGQEEAIEEVHLSVQRLSYYAAFADKYDGRVHATRARHVTLAMNEPWGTVGVCCPDDSPLLGFVSMIAPLIAMGNRCVAVPSQVHPLVATDFYQVLDTSDVPGGALNIITGEREALARVLAEHHDVSALWYCGTPEGAAAVEKASSGNLKATWALDQTAIDWRDPAQGAGREFLRRATQVKNIWVPYGE</sequence>
<dbReference type="AlphaFoldDB" id="A0A1V8RQ76"/>
<evidence type="ECO:0000259" key="7">
    <source>
        <dbReference type="Pfam" id="PF00171"/>
    </source>
</evidence>
<dbReference type="InterPro" id="IPR011408">
    <property type="entry name" value="Aldehyde_DH"/>
</dbReference>
<comment type="caution">
    <text evidence="8">The sequence shown here is derived from an EMBL/GenBank/DDBJ whole genome shotgun (WGS) entry which is preliminary data.</text>
</comment>
<evidence type="ECO:0000256" key="6">
    <source>
        <dbReference type="RuleBase" id="RU003345"/>
    </source>
</evidence>
<dbReference type="GO" id="GO:0016620">
    <property type="term" value="F:oxidoreductase activity, acting on the aldehyde or oxo group of donors, NAD or NADP as acceptor"/>
    <property type="evidence" value="ECO:0007669"/>
    <property type="project" value="UniProtKB-UniRule"/>
</dbReference>
<dbReference type="Proteomes" id="UP000191905">
    <property type="component" value="Unassembled WGS sequence"/>
</dbReference>
<dbReference type="InterPro" id="IPR029510">
    <property type="entry name" value="Ald_DH_CS_GLU"/>
</dbReference>
<protein>
    <submittedName>
        <fullName evidence="8">Aldehyde dehydrogenase</fullName>
    </submittedName>
</protein>
<gene>
    <name evidence="8" type="ORF">BFN67_18850</name>
</gene>
<dbReference type="InterPro" id="IPR016162">
    <property type="entry name" value="Ald_DH_N"/>
</dbReference>
<dbReference type="InterPro" id="IPR016163">
    <property type="entry name" value="Ald_DH_C"/>
</dbReference>
<evidence type="ECO:0000256" key="4">
    <source>
        <dbReference type="PIRNR" id="PIRNR036490"/>
    </source>
</evidence>
<proteinExistence type="inferred from homology"/>
<evidence type="ECO:0000313" key="9">
    <source>
        <dbReference type="Proteomes" id="UP000191905"/>
    </source>
</evidence>
<comment type="similarity">
    <text evidence="1 4 6">Belongs to the aldehyde dehydrogenase family.</text>
</comment>
<evidence type="ECO:0000256" key="3">
    <source>
        <dbReference type="ARBA" id="ARBA00023097"/>
    </source>
</evidence>
<dbReference type="Gene3D" id="3.40.309.10">
    <property type="entry name" value="Aldehyde Dehydrogenase, Chain A, domain 2"/>
    <property type="match status" value="1"/>
</dbReference>
<evidence type="ECO:0000256" key="5">
    <source>
        <dbReference type="PROSITE-ProRule" id="PRU10007"/>
    </source>
</evidence>
<dbReference type="SUPFAM" id="SSF53720">
    <property type="entry name" value="ALDH-like"/>
    <property type="match status" value="2"/>
</dbReference>
<evidence type="ECO:0000256" key="2">
    <source>
        <dbReference type="ARBA" id="ARBA00023002"/>
    </source>
</evidence>
<dbReference type="EMBL" id="MDET01000017">
    <property type="protein sequence ID" value="OQM75346.1"/>
    <property type="molecule type" value="Genomic_DNA"/>
</dbReference>
<dbReference type="RefSeq" id="WP_080919890.1">
    <property type="nucleotide sequence ID" value="NZ_MDET01000017.1"/>
</dbReference>
<evidence type="ECO:0000256" key="1">
    <source>
        <dbReference type="ARBA" id="ARBA00009986"/>
    </source>
</evidence>
<reference evidence="8 9" key="1">
    <citation type="journal article" date="2016" name="Int. J. Syst. Evol. Microbiol.">
        <title>Pseudaminobacter manganicus sp. nov., isolated from sludge of a manganese mine.</title>
        <authorList>
            <person name="Li J."/>
            <person name="Huang J."/>
            <person name="Liao S."/>
            <person name="Wang G."/>
        </authorList>
    </citation>
    <scope>NUCLEOTIDE SEQUENCE [LARGE SCALE GENOMIC DNA]</scope>
    <source>
        <strain evidence="8 9">JH-7</strain>
    </source>
</reference>
<name>A0A1V8RQ76_9HYPH</name>
<keyword evidence="3" id="KW-0558">Oxidation</keyword>
<dbReference type="InterPro" id="IPR015590">
    <property type="entry name" value="Aldehyde_DH_dom"/>
</dbReference>
<dbReference type="PIRSF" id="PIRSF036490">
    <property type="entry name" value="Aldedh_dupl"/>
    <property type="match status" value="1"/>
</dbReference>
<dbReference type="OrthoDB" id="9812625at2"/>
<dbReference type="CDD" id="cd07111">
    <property type="entry name" value="ALDH_F16"/>
    <property type="match status" value="1"/>
</dbReference>
<dbReference type="Pfam" id="PF00171">
    <property type="entry name" value="Aldedh"/>
    <property type="match status" value="2"/>
</dbReference>
<dbReference type="InterPro" id="IPR016161">
    <property type="entry name" value="Ald_DH/histidinol_DH"/>
</dbReference>
<organism evidence="8 9">
    <name type="scientific">Manganibacter manganicus</name>
    <dbReference type="NCBI Taxonomy" id="1873176"/>
    <lineage>
        <taxon>Bacteria</taxon>
        <taxon>Pseudomonadati</taxon>
        <taxon>Pseudomonadota</taxon>
        <taxon>Alphaproteobacteria</taxon>
        <taxon>Hyphomicrobiales</taxon>
        <taxon>Phyllobacteriaceae</taxon>
        <taxon>Manganibacter</taxon>
    </lineage>
</organism>
<dbReference type="FunFam" id="3.40.605.10:FF:000007">
    <property type="entry name" value="NAD/NADP-dependent betaine aldehyde dehydrogenase"/>
    <property type="match status" value="1"/>
</dbReference>
<feature type="active site" evidence="5">
    <location>
        <position position="266"/>
    </location>
</feature>